<feature type="domain" description="Glycosyl hydrolases family 45 active site" evidence="9">
    <location>
        <begin position="4"/>
        <end position="181"/>
    </location>
</feature>
<keyword evidence="7" id="KW-0326">Glycosidase</keyword>
<keyword evidence="8" id="KW-0624">Polysaccharide degradation</keyword>
<dbReference type="InterPro" id="IPR036908">
    <property type="entry name" value="RlpA-like_sf"/>
</dbReference>
<dbReference type="Gene3D" id="2.40.40.10">
    <property type="entry name" value="RlpA-like domain"/>
    <property type="match status" value="1"/>
</dbReference>
<evidence type="ECO:0000256" key="8">
    <source>
        <dbReference type="ARBA" id="ARBA00023326"/>
    </source>
</evidence>
<evidence type="ECO:0000256" key="1">
    <source>
        <dbReference type="ARBA" id="ARBA00000966"/>
    </source>
</evidence>
<sequence length="288" mass="31599">MWFANVTNPTYTCDIKDSPLSNYEATSGCESGGTAFTCTNQAPWAVNDLISYGFAATSISGGTEASWCCACYALTFTSGKAKGKVMIVQSVNTGGDLSGNQFDLQIPGGGTGIFDGCTTEFGSSWGAQYGGISNRSQCSTMPSKLQAGCDWRFDWFRNSDNPTHTFTQISCPAELTSITGCVRDDEANFPKYVTPSPATWTTPTPTATAAAYAQCDSLTWDVAMLLHEDNFNFIFVETCRYVNNFHNDFASHDNKYLWGINTVQVRAMRWERLGWTDSLRVRKHMLNG</sequence>
<comment type="similarity">
    <text evidence="2">Belongs to the glycosyl hydrolase 45 (cellulase K) family.</text>
</comment>
<evidence type="ECO:0000259" key="9">
    <source>
        <dbReference type="Pfam" id="PF02015"/>
    </source>
</evidence>
<comment type="caution">
    <text evidence="10">The sequence shown here is derived from an EMBL/GenBank/DDBJ whole genome shotgun (WGS) entry which is preliminary data.</text>
</comment>
<evidence type="ECO:0000256" key="7">
    <source>
        <dbReference type="ARBA" id="ARBA00023295"/>
    </source>
</evidence>
<dbReference type="SUPFAM" id="SSF50685">
    <property type="entry name" value="Barwin-like endoglucanases"/>
    <property type="match status" value="1"/>
</dbReference>
<dbReference type="EC" id="3.2.1.4" evidence="3"/>
<dbReference type="PANTHER" id="PTHR39730">
    <property type="entry name" value="ENDOGLUCANASE 1"/>
    <property type="match status" value="1"/>
</dbReference>
<evidence type="ECO:0000256" key="6">
    <source>
        <dbReference type="ARBA" id="ARBA00023277"/>
    </source>
</evidence>
<name>A0AAD9STL1_PHOAM</name>
<dbReference type="InterPro" id="IPR052288">
    <property type="entry name" value="GH45_Enzymes"/>
</dbReference>
<evidence type="ECO:0000256" key="3">
    <source>
        <dbReference type="ARBA" id="ARBA00012601"/>
    </source>
</evidence>
<evidence type="ECO:0000256" key="5">
    <source>
        <dbReference type="ARBA" id="ARBA00023001"/>
    </source>
</evidence>
<comment type="catalytic activity">
    <reaction evidence="1">
        <text>Endohydrolysis of (1-&gt;4)-beta-D-glucosidic linkages in cellulose, lichenin and cereal beta-D-glucans.</text>
        <dbReference type="EC" id="3.2.1.4"/>
    </reaction>
</comment>
<evidence type="ECO:0000313" key="11">
    <source>
        <dbReference type="Proteomes" id="UP001265746"/>
    </source>
</evidence>
<keyword evidence="11" id="KW-1185">Reference proteome</keyword>
<keyword evidence="5" id="KW-0136">Cellulose degradation</keyword>
<evidence type="ECO:0000256" key="2">
    <source>
        <dbReference type="ARBA" id="ARBA00007793"/>
    </source>
</evidence>
<protein>
    <recommendedName>
        <fullName evidence="3">cellulase</fullName>
        <ecNumber evidence="3">3.2.1.4</ecNumber>
    </recommendedName>
</protein>
<dbReference type="Pfam" id="PF02015">
    <property type="entry name" value="Glyco_hydro_45"/>
    <property type="match status" value="1"/>
</dbReference>
<dbReference type="GO" id="GO:0030245">
    <property type="term" value="P:cellulose catabolic process"/>
    <property type="evidence" value="ECO:0007669"/>
    <property type="project" value="UniProtKB-KW"/>
</dbReference>
<accession>A0AAD9STL1</accession>
<keyword evidence="4" id="KW-0378">Hydrolase</keyword>
<proteinExistence type="inferred from homology"/>
<dbReference type="GO" id="GO:0008810">
    <property type="term" value="F:cellulase activity"/>
    <property type="evidence" value="ECO:0007669"/>
    <property type="project" value="UniProtKB-EC"/>
</dbReference>
<gene>
    <name evidence="10" type="ORF">N8I77_002548</name>
</gene>
<keyword evidence="6" id="KW-0119">Carbohydrate metabolism</keyword>
<dbReference type="InterPro" id="IPR000334">
    <property type="entry name" value="Glyco_hydro_45"/>
</dbReference>
<reference evidence="10" key="1">
    <citation type="submission" date="2023-06" db="EMBL/GenBank/DDBJ databases">
        <authorList>
            <person name="Noh H."/>
        </authorList>
    </citation>
    <scope>NUCLEOTIDE SEQUENCE</scope>
    <source>
        <strain evidence="10">DUCC20226</strain>
    </source>
</reference>
<dbReference type="Proteomes" id="UP001265746">
    <property type="component" value="Unassembled WGS sequence"/>
</dbReference>
<organism evidence="10 11">
    <name type="scientific">Phomopsis amygdali</name>
    <name type="common">Fusicoccum amygdali</name>
    <dbReference type="NCBI Taxonomy" id="1214568"/>
    <lineage>
        <taxon>Eukaryota</taxon>
        <taxon>Fungi</taxon>
        <taxon>Dikarya</taxon>
        <taxon>Ascomycota</taxon>
        <taxon>Pezizomycotina</taxon>
        <taxon>Sordariomycetes</taxon>
        <taxon>Sordariomycetidae</taxon>
        <taxon>Diaporthales</taxon>
        <taxon>Diaporthaceae</taxon>
        <taxon>Diaporthe</taxon>
    </lineage>
</organism>
<evidence type="ECO:0000313" key="10">
    <source>
        <dbReference type="EMBL" id="KAK2615822.1"/>
    </source>
</evidence>
<dbReference type="AlphaFoldDB" id="A0AAD9STL1"/>
<evidence type="ECO:0000256" key="4">
    <source>
        <dbReference type="ARBA" id="ARBA00022801"/>
    </source>
</evidence>
<dbReference type="EMBL" id="JAUJFL010000001">
    <property type="protein sequence ID" value="KAK2615822.1"/>
    <property type="molecule type" value="Genomic_DNA"/>
</dbReference>
<dbReference type="PANTHER" id="PTHR39730:SF1">
    <property type="entry name" value="ENDOGLUCANASE 1"/>
    <property type="match status" value="1"/>
</dbReference>